<dbReference type="SUPFAM" id="SSF63817">
    <property type="entry name" value="Sortase"/>
    <property type="match status" value="1"/>
</dbReference>
<sequence length="285" mass="32873">MMKKKHNWLWTMLSFLLILAGLGLLGYTSYQENWFGMQNFFNHQQQDAYFKHNEQDNDSMSWQKRQKIRDQIMRQTQKDKGLTKQGFVSVPRVKILQPVFDDAYSKKGLATGADYANRNEVDPEGKKQPQMGVSNYGLASHNFYDGKTGFSPLQQNLEQDEPYIVNGKLHDNDWLNGERIYLANQKGIYEYRIVRQHIVKPTDVSVLNPTKKARVTIITCLYPSTQYRIITEGTIVKQYSWRKAPVKAVNYFDLTKQPTNARVDWFNPGTEEGSNGDAGGTKNVN</sequence>
<dbReference type="RefSeq" id="WP_231920853.1">
    <property type="nucleotide sequence ID" value="NZ_JBHUGU010000002.1"/>
</dbReference>
<gene>
    <name evidence="6" type="ORF">IV43_GL000384</name>
    <name evidence="7" type="ORF">LAC1533_2025</name>
</gene>
<dbReference type="InterPro" id="IPR042007">
    <property type="entry name" value="Sortase_A"/>
</dbReference>
<keyword evidence="2" id="KW-0378">Hydrolase</keyword>
<evidence type="ECO:0000256" key="4">
    <source>
        <dbReference type="PIRSR" id="PIRSR605754-1"/>
    </source>
</evidence>
<evidence type="ECO:0000256" key="1">
    <source>
        <dbReference type="ARBA" id="ARBA00022670"/>
    </source>
</evidence>
<dbReference type="InterPro" id="IPR005754">
    <property type="entry name" value="Sortase"/>
</dbReference>
<dbReference type="GeneID" id="95350132"/>
<feature type="active site" description="Acyl-thioester intermediate" evidence="4">
    <location>
        <position position="220"/>
    </location>
</feature>
<feature type="active site" description="Proton donor/acceptor" evidence="4">
    <location>
        <position position="141"/>
    </location>
</feature>
<keyword evidence="3" id="KW-0788">Thiol protease</keyword>
<dbReference type="CDD" id="cd06165">
    <property type="entry name" value="Sortase_A"/>
    <property type="match status" value="1"/>
</dbReference>
<proteinExistence type="predicted"/>
<dbReference type="Proteomes" id="UP000190935">
    <property type="component" value="Chromosome I"/>
</dbReference>
<accession>A0A0R2JRS6</accession>
<dbReference type="GO" id="GO:0008234">
    <property type="term" value="F:cysteine-type peptidase activity"/>
    <property type="evidence" value="ECO:0007669"/>
    <property type="project" value="UniProtKB-KW"/>
</dbReference>
<dbReference type="PATRIC" id="fig|89059.3.peg.390"/>
<reference evidence="6 8" key="1">
    <citation type="journal article" date="2015" name="Genome Announc.">
        <title>Expanding the biotechnology potential of lactobacilli through comparative genomics of 213 strains and associated genera.</title>
        <authorList>
            <person name="Sun Z."/>
            <person name="Harris H.M."/>
            <person name="McCann A."/>
            <person name="Guo C."/>
            <person name="Argimon S."/>
            <person name="Zhang W."/>
            <person name="Yang X."/>
            <person name="Jeffery I.B."/>
            <person name="Cooney J.C."/>
            <person name="Kagawa T.F."/>
            <person name="Liu W."/>
            <person name="Song Y."/>
            <person name="Salvetti E."/>
            <person name="Wrobel A."/>
            <person name="Rasinkangas P."/>
            <person name="Parkhill J."/>
            <person name="Rea M.C."/>
            <person name="O'Sullivan O."/>
            <person name="Ritari J."/>
            <person name="Douillard F.P."/>
            <person name="Paul Ross R."/>
            <person name="Yang R."/>
            <person name="Briner A.E."/>
            <person name="Felis G.E."/>
            <person name="de Vos W.M."/>
            <person name="Barrangou R."/>
            <person name="Klaenhammer T.R."/>
            <person name="Caufield P.W."/>
            <person name="Cui Y."/>
            <person name="Zhang H."/>
            <person name="O'Toole P.W."/>
        </authorList>
    </citation>
    <scope>NUCLEOTIDE SEQUENCE [LARGE SCALE GENOMIC DNA]</scope>
    <source>
        <strain evidence="6 8">DSM 15353</strain>
    </source>
</reference>
<organism evidence="6 8">
    <name type="scientific">Ligilactobacillus acidipiscis</name>
    <dbReference type="NCBI Taxonomy" id="89059"/>
    <lineage>
        <taxon>Bacteria</taxon>
        <taxon>Bacillati</taxon>
        <taxon>Bacillota</taxon>
        <taxon>Bacilli</taxon>
        <taxon>Lactobacillales</taxon>
        <taxon>Lactobacillaceae</taxon>
        <taxon>Ligilactobacillus</taxon>
    </lineage>
</organism>
<dbReference type="KEGG" id="laca:LAC1533_2025"/>
<keyword evidence="1" id="KW-0645">Protease</keyword>
<dbReference type="STRING" id="89059.LAC1533_2025"/>
<feature type="region of interest" description="Disordered" evidence="5">
    <location>
        <begin position="263"/>
        <end position="285"/>
    </location>
</feature>
<reference evidence="7" key="2">
    <citation type="submission" date="2016-11" db="EMBL/GenBank/DDBJ databases">
        <authorList>
            <person name="Jaros S."/>
            <person name="Januszkiewicz K."/>
            <person name="Wedrychowicz H."/>
        </authorList>
    </citation>
    <scope>NUCLEOTIDE SEQUENCE [LARGE SCALE GENOMIC DNA]</scope>
    <source>
        <strain evidence="7">ACA-DC 1533</strain>
    </source>
</reference>
<name>A0A0R2JRS6_9LACO</name>
<evidence type="ECO:0000313" key="6">
    <source>
        <dbReference type="EMBL" id="KRN79793.1"/>
    </source>
</evidence>
<evidence type="ECO:0000313" key="7">
    <source>
        <dbReference type="EMBL" id="SFV41448.1"/>
    </source>
</evidence>
<dbReference type="Gene3D" id="2.40.260.10">
    <property type="entry name" value="Sortase"/>
    <property type="match status" value="1"/>
</dbReference>
<dbReference type="Pfam" id="PF04203">
    <property type="entry name" value="Sortase"/>
    <property type="match status" value="1"/>
</dbReference>
<dbReference type="EMBL" id="JQBK01000129">
    <property type="protein sequence ID" value="KRN79793.1"/>
    <property type="molecule type" value="Genomic_DNA"/>
</dbReference>
<dbReference type="InterPro" id="IPR023365">
    <property type="entry name" value="Sortase_dom-sf"/>
</dbReference>
<dbReference type="GO" id="GO:0006508">
    <property type="term" value="P:proteolysis"/>
    <property type="evidence" value="ECO:0007669"/>
    <property type="project" value="UniProtKB-KW"/>
</dbReference>
<dbReference type="Proteomes" id="UP000051491">
    <property type="component" value="Unassembled WGS sequence"/>
</dbReference>
<evidence type="ECO:0000256" key="2">
    <source>
        <dbReference type="ARBA" id="ARBA00022801"/>
    </source>
</evidence>
<evidence type="ECO:0000313" key="8">
    <source>
        <dbReference type="Proteomes" id="UP000051491"/>
    </source>
</evidence>
<evidence type="ECO:0000313" key="9">
    <source>
        <dbReference type="Proteomes" id="UP000190935"/>
    </source>
</evidence>
<dbReference type="EMBL" id="LT630287">
    <property type="protein sequence ID" value="SFV41448.1"/>
    <property type="molecule type" value="Genomic_DNA"/>
</dbReference>
<dbReference type="AlphaFoldDB" id="A0A0R2JRS6"/>
<reference evidence="9" key="3">
    <citation type="submission" date="2016-11" db="EMBL/GenBank/DDBJ databases">
        <authorList>
            <person name="Papadimitriou K."/>
        </authorList>
    </citation>
    <scope>NUCLEOTIDE SEQUENCE [LARGE SCALE GENOMIC DNA]</scope>
    <source>
        <strain evidence="9">ACA-DC 1533</strain>
    </source>
</reference>
<protein>
    <submittedName>
        <fullName evidence="6 7">Sortase</fullName>
    </submittedName>
</protein>
<evidence type="ECO:0000256" key="3">
    <source>
        <dbReference type="ARBA" id="ARBA00022807"/>
    </source>
</evidence>
<evidence type="ECO:0000256" key="5">
    <source>
        <dbReference type="SAM" id="MobiDB-lite"/>
    </source>
</evidence>